<evidence type="ECO:0000313" key="9">
    <source>
        <dbReference type="EMBL" id="MBB5019511.1"/>
    </source>
</evidence>
<dbReference type="PRINTS" id="PR00153">
    <property type="entry name" value="CSAPPISMRASE"/>
</dbReference>
<dbReference type="InterPro" id="IPR044665">
    <property type="entry name" value="E_coli_cyclophilin_A-like"/>
</dbReference>
<keyword evidence="5 7" id="KW-0697">Rotamase</keyword>
<dbReference type="PROSITE" id="PS50072">
    <property type="entry name" value="CSA_PPIASE_2"/>
    <property type="match status" value="1"/>
</dbReference>
<dbReference type="CDD" id="cd01920">
    <property type="entry name" value="cyclophilin_EcCYP_like"/>
    <property type="match status" value="1"/>
</dbReference>
<keyword evidence="4" id="KW-0963">Cytoplasm</keyword>
<dbReference type="SUPFAM" id="SSF50891">
    <property type="entry name" value="Cyclophilin-like"/>
    <property type="match status" value="1"/>
</dbReference>
<dbReference type="RefSeq" id="WP_184040505.1">
    <property type="nucleotide sequence ID" value="NZ_JACHHY010000017.1"/>
</dbReference>
<proteinExistence type="inferred from homology"/>
<protein>
    <recommendedName>
        <fullName evidence="7">Peptidyl-prolyl cis-trans isomerase</fullName>
        <shortName evidence="7">PPIase</shortName>
        <ecNumber evidence="7">5.2.1.8</ecNumber>
    </recommendedName>
</protein>
<reference evidence="9 10" key="1">
    <citation type="submission" date="2020-08" db="EMBL/GenBank/DDBJ databases">
        <title>Genomic Encyclopedia of Type Strains, Phase IV (KMG-IV): sequencing the most valuable type-strain genomes for metagenomic binning, comparative biology and taxonomic classification.</title>
        <authorList>
            <person name="Goeker M."/>
        </authorList>
    </citation>
    <scope>NUCLEOTIDE SEQUENCE [LARGE SCALE GENOMIC DNA]</scope>
    <source>
        <strain evidence="9 10">DSM 27165</strain>
    </source>
</reference>
<comment type="catalytic activity">
    <reaction evidence="7">
        <text>[protein]-peptidylproline (omega=180) = [protein]-peptidylproline (omega=0)</text>
        <dbReference type="Rhea" id="RHEA:16237"/>
        <dbReference type="Rhea" id="RHEA-COMP:10747"/>
        <dbReference type="Rhea" id="RHEA-COMP:10748"/>
        <dbReference type="ChEBI" id="CHEBI:83833"/>
        <dbReference type="ChEBI" id="CHEBI:83834"/>
        <dbReference type="EC" id="5.2.1.8"/>
    </reaction>
</comment>
<dbReference type="AlphaFoldDB" id="A0A840MWG5"/>
<dbReference type="InterPro" id="IPR002130">
    <property type="entry name" value="Cyclophilin-type_PPIase_dom"/>
</dbReference>
<dbReference type="GO" id="GO:0006457">
    <property type="term" value="P:protein folding"/>
    <property type="evidence" value="ECO:0007669"/>
    <property type="project" value="InterPro"/>
</dbReference>
<evidence type="ECO:0000256" key="6">
    <source>
        <dbReference type="ARBA" id="ARBA00023235"/>
    </source>
</evidence>
<evidence type="ECO:0000256" key="3">
    <source>
        <dbReference type="ARBA" id="ARBA00007365"/>
    </source>
</evidence>
<comment type="caution">
    <text evidence="9">The sequence shown here is derived from an EMBL/GenBank/DDBJ whole genome shotgun (WGS) entry which is preliminary data.</text>
</comment>
<dbReference type="PIRSF" id="PIRSF001467">
    <property type="entry name" value="Peptidylpro_ismrse"/>
    <property type="match status" value="1"/>
</dbReference>
<gene>
    <name evidence="9" type="ORF">HNQ59_002813</name>
</gene>
<dbReference type="InterPro" id="IPR020892">
    <property type="entry name" value="Cyclophilin-type_PPIase_CS"/>
</dbReference>
<evidence type="ECO:0000256" key="4">
    <source>
        <dbReference type="ARBA" id="ARBA00022490"/>
    </source>
</evidence>
<name>A0A840MWG5_9PROT</name>
<comment type="subcellular location">
    <subcellularLocation>
        <location evidence="2">Cytoplasm</location>
    </subcellularLocation>
</comment>
<organism evidence="9 10">
    <name type="scientific">Chitinivorax tropicus</name>
    <dbReference type="NCBI Taxonomy" id="714531"/>
    <lineage>
        <taxon>Bacteria</taxon>
        <taxon>Pseudomonadati</taxon>
        <taxon>Pseudomonadota</taxon>
        <taxon>Betaproteobacteria</taxon>
        <taxon>Chitinivorax</taxon>
    </lineage>
</organism>
<keyword evidence="10" id="KW-1185">Reference proteome</keyword>
<dbReference type="EMBL" id="JACHHY010000017">
    <property type="protein sequence ID" value="MBB5019511.1"/>
    <property type="molecule type" value="Genomic_DNA"/>
</dbReference>
<evidence type="ECO:0000256" key="1">
    <source>
        <dbReference type="ARBA" id="ARBA00002388"/>
    </source>
</evidence>
<evidence type="ECO:0000256" key="7">
    <source>
        <dbReference type="RuleBase" id="RU363019"/>
    </source>
</evidence>
<evidence type="ECO:0000259" key="8">
    <source>
        <dbReference type="PROSITE" id="PS50072"/>
    </source>
</evidence>
<dbReference type="GO" id="GO:0003755">
    <property type="term" value="F:peptidyl-prolyl cis-trans isomerase activity"/>
    <property type="evidence" value="ECO:0007669"/>
    <property type="project" value="UniProtKB-UniRule"/>
</dbReference>
<evidence type="ECO:0000256" key="2">
    <source>
        <dbReference type="ARBA" id="ARBA00004496"/>
    </source>
</evidence>
<evidence type="ECO:0000313" key="10">
    <source>
        <dbReference type="Proteomes" id="UP000575898"/>
    </source>
</evidence>
<dbReference type="Gene3D" id="2.40.100.10">
    <property type="entry name" value="Cyclophilin-like"/>
    <property type="match status" value="1"/>
</dbReference>
<dbReference type="PANTHER" id="PTHR43246">
    <property type="entry name" value="PEPTIDYL-PROLYL CIS-TRANS ISOMERASE CYP38, CHLOROPLASTIC"/>
    <property type="match status" value="1"/>
</dbReference>
<dbReference type="InterPro" id="IPR029000">
    <property type="entry name" value="Cyclophilin-like_dom_sf"/>
</dbReference>
<feature type="domain" description="PPIase cyclophilin-type" evidence="8">
    <location>
        <begin position="11"/>
        <end position="164"/>
    </location>
</feature>
<evidence type="ECO:0000256" key="5">
    <source>
        <dbReference type="ARBA" id="ARBA00023110"/>
    </source>
</evidence>
<keyword evidence="6 7" id="KW-0413">Isomerase</keyword>
<dbReference type="EC" id="5.2.1.8" evidence="7"/>
<comment type="similarity">
    <text evidence="3 7">Belongs to the cyclophilin-type PPIase family.</text>
</comment>
<dbReference type="Proteomes" id="UP000575898">
    <property type="component" value="Unassembled WGS sequence"/>
</dbReference>
<accession>A0A840MWG5</accession>
<dbReference type="InterPro" id="IPR024936">
    <property type="entry name" value="Cyclophilin-type_PPIase"/>
</dbReference>
<dbReference type="GO" id="GO:0005737">
    <property type="term" value="C:cytoplasm"/>
    <property type="evidence" value="ECO:0007669"/>
    <property type="project" value="UniProtKB-SubCell"/>
</dbReference>
<dbReference type="Pfam" id="PF00160">
    <property type="entry name" value="Pro_isomerase"/>
    <property type="match status" value="1"/>
</dbReference>
<comment type="function">
    <text evidence="1 7">PPIases accelerate the folding of proteins. It catalyzes the cis-trans isomerization of proline imidic peptide bonds in oligopeptides.</text>
</comment>
<sequence>MASVKLVTNFGEIVIEMNEAKAPVTVENFLQYVRDGHYNGTIFHRVIKDFMIQGGGFASGMNQKPTREPIKNEADNGLKNDLYTIAMARTPDPHSASAQFFINTADNDFLNFTSPDARGYGYAVFGKVTAGQDVVDQIRQVKTGSKGFHQDVPVEDVVIQSAEII</sequence>
<dbReference type="FunFam" id="2.40.100.10:FF:000004">
    <property type="entry name" value="Peptidyl-prolyl cis-trans isomerase"/>
    <property type="match status" value="1"/>
</dbReference>
<dbReference type="PROSITE" id="PS00170">
    <property type="entry name" value="CSA_PPIASE_1"/>
    <property type="match status" value="1"/>
</dbReference>